<evidence type="ECO:0000313" key="13">
    <source>
        <dbReference type="Proteomes" id="UP001059041"/>
    </source>
</evidence>
<evidence type="ECO:0000256" key="5">
    <source>
        <dbReference type="ARBA" id="ARBA00022843"/>
    </source>
</evidence>
<dbReference type="InterPro" id="IPR011029">
    <property type="entry name" value="DEATH-like_dom_sf"/>
</dbReference>
<keyword evidence="2" id="KW-0963">Cytoplasm</keyword>
<organism evidence="12 13">
    <name type="scientific">Triplophysa rosa</name>
    <name type="common">Cave loach</name>
    <dbReference type="NCBI Taxonomy" id="992332"/>
    <lineage>
        <taxon>Eukaryota</taxon>
        <taxon>Metazoa</taxon>
        <taxon>Chordata</taxon>
        <taxon>Craniata</taxon>
        <taxon>Vertebrata</taxon>
        <taxon>Euteleostomi</taxon>
        <taxon>Actinopterygii</taxon>
        <taxon>Neopterygii</taxon>
        <taxon>Teleostei</taxon>
        <taxon>Ostariophysi</taxon>
        <taxon>Cypriniformes</taxon>
        <taxon>Nemacheilidae</taxon>
        <taxon>Triplophysa</taxon>
    </lineage>
</organism>
<proteinExistence type="predicted"/>
<evidence type="ECO:0000256" key="8">
    <source>
        <dbReference type="SAM" id="MobiDB-lite"/>
    </source>
</evidence>
<dbReference type="GO" id="GO:0045087">
    <property type="term" value="P:innate immune response"/>
    <property type="evidence" value="ECO:0007669"/>
    <property type="project" value="UniProtKB-KW"/>
</dbReference>
<dbReference type="GO" id="GO:0061702">
    <property type="term" value="C:canonical inflammasome complex"/>
    <property type="evidence" value="ECO:0007669"/>
    <property type="project" value="UniProtKB-SubCell"/>
</dbReference>
<reference evidence="12" key="1">
    <citation type="submission" date="2021-02" db="EMBL/GenBank/DDBJ databases">
        <title>Comparative genomics reveals that relaxation of natural selection precedes convergent phenotypic evolution of cavefish.</title>
        <authorList>
            <person name="Peng Z."/>
        </authorList>
    </citation>
    <scope>NUCLEOTIDE SEQUENCE</scope>
    <source>
        <tissue evidence="12">Muscle</tissue>
    </source>
</reference>
<dbReference type="InterPro" id="IPR025307">
    <property type="entry name" value="FIIND_dom"/>
</dbReference>
<dbReference type="AlphaFoldDB" id="A0A9W7WW21"/>
<comment type="subcellular location">
    <subcellularLocation>
        <location evidence="1">Cytoplasm</location>
        <location evidence="1">Cytosol</location>
    </subcellularLocation>
</comment>
<dbReference type="Pfam" id="PF17776">
    <property type="entry name" value="NLRC4_HD2"/>
    <property type="match status" value="1"/>
</dbReference>
<evidence type="ECO:0000256" key="3">
    <source>
        <dbReference type="ARBA" id="ARBA00022588"/>
    </source>
</evidence>
<name>A0A9W7WW21_TRIRA</name>
<feature type="domain" description="NACHT" evidence="10">
    <location>
        <begin position="178"/>
        <end position="312"/>
    </location>
</feature>
<keyword evidence="3" id="KW-0399">Innate immunity</keyword>
<dbReference type="FunFam" id="1.10.533.10:FF:000013">
    <property type="entry name" value="Apoptosis-associated speck-like protein containing a CARD"/>
    <property type="match status" value="1"/>
</dbReference>
<gene>
    <name evidence="12" type="ORF">IRJ41_007355</name>
</gene>
<dbReference type="Gene3D" id="3.40.50.300">
    <property type="entry name" value="P-loop containing nucleotide triphosphate hydrolases"/>
    <property type="match status" value="1"/>
</dbReference>
<evidence type="ECO:0000256" key="1">
    <source>
        <dbReference type="ARBA" id="ARBA00004514"/>
    </source>
</evidence>
<dbReference type="Pfam" id="PF05729">
    <property type="entry name" value="NACHT"/>
    <property type="match status" value="1"/>
</dbReference>
<evidence type="ECO:0000313" key="12">
    <source>
        <dbReference type="EMBL" id="KAI7809408.1"/>
    </source>
</evidence>
<protein>
    <submittedName>
        <fullName evidence="12">Uncharacterized protein</fullName>
    </submittedName>
</protein>
<feature type="region of interest" description="Disordered" evidence="8">
    <location>
        <begin position="1"/>
        <end position="58"/>
    </location>
</feature>
<sequence>MADSDDEDAPQASTSDDKSSKEEREMEQKKKRRKESEEQSSSHFSEDEDAPQASPQMINLGKRRWIRSKLEKNLDSLKMCLSDRPVIGDRGRYEIFGGSSPGTGINVFWTLVHHYKMSIIQMYQMEQWRTFICSEHRSNAALYTEPVIIQKDVDGFVPEAEVCVEHFFGDPIQDPNPMAVILQGSSGSGKSSIVQRIMFDWASEKYHAQFDLVFYLSCEELMCFSEEMSFNGLLSWSCGLPLDRTSEMLQQFSSKVLFIIDGFDELRLTQDIFHTTQPTDLFQKAPPEVCICALLRGQILPESFLLVTTRSSDTQKLNKLLNRPQCFKKIVGFSEKKIEEYFQKFFQDEELFRNAYESVKANETLFTACSSPVICWIICTVIRERFNDGTDVTSGLETTTSIYVDLVSTLLEHHCQGLSESVPTLLKSLGQLAERGVMERQVLFDERTINETVQDPVHNPFLNKFLLEKRIQQETMFRFMHLSFQEFFTAFYYVLLDEDESQSKVRDLLHTVERGWALSCWSVADFSNRDSEIIYSKQLQSVILFLWGFCKNKSINSFFEKHNVTLPVNIETQLKEWIYRCSLRYQHENMLFILHCLHELHDKSFTGNVLEGLILIDLSNIPLNRTDCCVLRFCLQCCQHIKNLRLNITSDNLKILQPALCSCEELWLMVNDSSDDVGDFISALGEGKIQNHLMIKVDEKRNRSCPEIIGSVRDGNVKLSVSSSKNSLNGPVLLELTLTCPRPVIYTINWRNVLQTFMRWTQQPEASDKEVVTLLEVLHSASGLKQVQLQVEILSDTLVQTILSLIQTCPTLSELGIKTILTIPQEVIQTLQESLKHMNWTLNIWRKSVLLKRNGDGSTEELKTKYIGETLVSFSTLQAAAQGSLDEFTPKLIERDDIKGENMHRFVSPHAGQFQCSLTNLVFVMEGEGEMLYKMVPWDPRRLDGLGQMQPAGPLYDIDCFEGSVSQLHFPHCEILTEENKDSLAVAHFIDDNVEMLQPLKVTSTHVIIDVTEFSLFGLIKKIIFPASPVRYQVLLFVRPISVKQKEKILDVHLLPRNVPVSEVKSQHKENRHVQTSSKCRLTPGREYSLCFLPEGLTVQPKSEVFEFDFDPNFHPMFEVILDVNVEVKLGLLDKTAEETTVWTQRRILLTASGSSPDSTAVINAEECKFVDKHRNELIQRVTSVMEIADCLKSKKMITDEMWSEVHAENTHRKQMRILYMVLISGGPSVKAEFYRLLKEKEPHLVDSLEFAFTSAQ</sequence>
<evidence type="ECO:0000256" key="6">
    <source>
        <dbReference type="ARBA" id="ARBA00022859"/>
    </source>
</evidence>
<keyword evidence="7" id="KW-0395">Inflammatory response</keyword>
<keyword evidence="6" id="KW-0391">Immunity</keyword>
<feature type="compositionally biased region" description="Basic and acidic residues" evidence="8">
    <location>
        <begin position="15"/>
        <end position="28"/>
    </location>
</feature>
<dbReference type="InterPro" id="IPR027417">
    <property type="entry name" value="P-loop_NTPase"/>
</dbReference>
<dbReference type="PANTHER" id="PTHR45690">
    <property type="entry name" value="NACHT, LRR AND PYD DOMAINS-CONTAINING PROTEIN 12"/>
    <property type="match status" value="1"/>
</dbReference>
<evidence type="ECO:0000256" key="2">
    <source>
        <dbReference type="ARBA" id="ARBA00022490"/>
    </source>
</evidence>
<evidence type="ECO:0000259" key="11">
    <source>
        <dbReference type="PROSITE" id="PS51830"/>
    </source>
</evidence>
<dbReference type="EMBL" id="JAFHDT010000005">
    <property type="protein sequence ID" value="KAI7809408.1"/>
    <property type="molecule type" value="Genomic_DNA"/>
</dbReference>
<dbReference type="Pfam" id="PF23679">
    <property type="entry name" value="UPA-FIIND"/>
    <property type="match status" value="1"/>
</dbReference>
<dbReference type="Gene3D" id="1.10.533.10">
    <property type="entry name" value="Death Domain, Fas"/>
    <property type="match status" value="1"/>
</dbReference>
<evidence type="ECO:0000259" key="9">
    <source>
        <dbReference type="PROSITE" id="PS50209"/>
    </source>
</evidence>
<dbReference type="InterPro" id="IPR041267">
    <property type="entry name" value="NLRP_HD2"/>
</dbReference>
<evidence type="ECO:0000256" key="7">
    <source>
        <dbReference type="ARBA" id="ARBA00023198"/>
    </source>
</evidence>
<dbReference type="Proteomes" id="UP001059041">
    <property type="component" value="Linkage Group LG5"/>
</dbReference>
<dbReference type="Pfam" id="PF00619">
    <property type="entry name" value="CARD"/>
    <property type="match status" value="1"/>
</dbReference>
<dbReference type="PROSITE" id="PS50209">
    <property type="entry name" value="CARD"/>
    <property type="match status" value="1"/>
</dbReference>
<dbReference type="GO" id="GO:0006954">
    <property type="term" value="P:inflammatory response"/>
    <property type="evidence" value="ECO:0007669"/>
    <property type="project" value="UniProtKB-KW"/>
</dbReference>
<dbReference type="SUPFAM" id="SSF47986">
    <property type="entry name" value="DEATH domain"/>
    <property type="match status" value="1"/>
</dbReference>
<dbReference type="PROSITE" id="PS50837">
    <property type="entry name" value="NACHT"/>
    <property type="match status" value="1"/>
</dbReference>
<dbReference type="PROSITE" id="PS51830">
    <property type="entry name" value="FIIND"/>
    <property type="match status" value="1"/>
</dbReference>
<dbReference type="InterPro" id="IPR033516">
    <property type="entry name" value="CARD8/ASC/NALP1_CARD"/>
</dbReference>
<feature type="domain" description="FIIND" evidence="11">
    <location>
        <begin position="884"/>
        <end position="1161"/>
    </location>
</feature>
<feature type="domain" description="CARD" evidence="9">
    <location>
        <begin position="1163"/>
        <end position="1253"/>
    </location>
</feature>
<dbReference type="InterPro" id="IPR007111">
    <property type="entry name" value="NACHT_NTPase"/>
</dbReference>
<dbReference type="InterPro" id="IPR050637">
    <property type="entry name" value="NLRP_innate_immun_reg"/>
</dbReference>
<dbReference type="Pfam" id="PF13553">
    <property type="entry name" value="FIIND"/>
    <property type="match status" value="1"/>
</dbReference>
<dbReference type="CDD" id="cd08330">
    <property type="entry name" value="CARD_ASC_NALP1"/>
    <property type="match status" value="1"/>
</dbReference>
<keyword evidence="5" id="KW-0832">Ubl conjugation</keyword>
<keyword evidence="13" id="KW-1185">Reference proteome</keyword>
<dbReference type="InterPro" id="IPR001315">
    <property type="entry name" value="CARD"/>
</dbReference>
<keyword evidence="4" id="KW-0677">Repeat</keyword>
<accession>A0A9W7WW21</accession>
<dbReference type="SUPFAM" id="SSF52540">
    <property type="entry name" value="P-loop containing nucleoside triphosphate hydrolases"/>
    <property type="match status" value="1"/>
</dbReference>
<comment type="caution">
    <text evidence="12">The sequence shown here is derived from an EMBL/GenBank/DDBJ whole genome shotgun (WGS) entry which is preliminary data.</text>
</comment>
<dbReference type="GO" id="GO:0042981">
    <property type="term" value="P:regulation of apoptotic process"/>
    <property type="evidence" value="ECO:0007669"/>
    <property type="project" value="InterPro"/>
</dbReference>
<evidence type="ECO:0000259" key="10">
    <source>
        <dbReference type="PROSITE" id="PS50837"/>
    </source>
</evidence>
<dbReference type="OrthoDB" id="8891580at2759"/>
<evidence type="ECO:0000256" key="4">
    <source>
        <dbReference type="ARBA" id="ARBA00022737"/>
    </source>
</evidence>
<dbReference type="PANTHER" id="PTHR45690:SF19">
    <property type="entry name" value="NACHT, LRR AND PYD DOMAINS-CONTAINING PROTEIN 3"/>
    <property type="match status" value="1"/>
</dbReference>